<evidence type="ECO:0000256" key="3">
    <source>
        <dbReference type="ARBA" id="ARBA00022801"/>
    </source>
</evidence>
<feature type="domain" description="C2" evidence="7">
    <location>
        <begin position="466"/>
        <end position="579"/>
    </location>
</feature>
<dbReference type="PRINTS" id="PR00704">
    <property type="entry name" value="CALPAIN"/>
</dbReference>
<dbReference type="PANTHER" id="PTHR10183">
    <property type="entry name" value="CALPAIN"/>
    <property type="match status" value="1"/>
</dbReference>
<feature type="active site" evidence="5 6">
    <location>
        <position position="259"/>
    </location>
</feature>
<dbReference type="EMBL" id="JH431152">
    <property type="status" value="NOT_ANNOTATED_CDS"/>
    <property type="molecule type" value="Genomic_DNA"/>
</dbReference>
<evidence type="ECO:0000256" key="4">
    <source>
        <dbReference type="ARBA" id="ARBA00022807"/>
    </source>
</evidence>
<evidence type="ECO:0000259" key="8">
    <source>
        <dbReference type="PROSITE" id="PS50203"/>
    </source>
</evidence>
<dbReference type="InterPro" id="IPR000169">
    <property type="entry name" value="Pept_cys_AS"/>
</dbReference>
<accession>T1IN91</accession>
<evidence type="ECO:0000256" key="1">
    <source>
        <dbReference type="ARBA" id="ARBA00007623"/>
    </source>
</evidence>
<evidence type="ECO:0000256" key="5">
    <source>
        <dbReference type="PIRSR" id="PIRSR622684-1"/>
    </source>
</evidence>
<dbReference type="Gene3D" id="3.90.70.10">
    <property type="entry name" value="Cysteine proteinases"/>
    <property type="match status" value="1"/>
</dbReference>
<dbReference type="InterPro" id="IPR038765">
    <property type="entry name" value="Papain-like_cys_pep_sf"/>
</dbReference>
<evidence type="ECO:0000313" key="9">
    <source>
        <dbReference type="EnsemblMetazoa" id="SMAR002468-PA"/>
    </source>
</evidence>
<dbReference type="SMART" id="SM00239">
    <property type="entry name" value="C2"/>
    <property type="match status" value="1"/>
</dbReference>
<reference evidence="9" key="2">
    <citation type="submission" date="2015-02" db="UniProtKB">
        <authorList>
            <consortium name="EnsemblMetazoa"/>
        </authorList>
    </citation>
    <scope>IDENTIFICATION</scope>
</reference>
<dbReference type="InterPro" id="IPR022682">
    <property type="entry name" value="Calpain_domain_III"/>
</dbReference>
<sequence>MLNYFKNTFLRGSSRLYDQNYADLKKQCQERGVLFDDPHFPPTDVSMFFSEKGYVGQVQWKRPKDLSPDPHLFVDGISSLDASQGQLGNCWFIAACSVLAQEKELWNKVIPNHEEQEWDSEHPEKYCGIFCFRFWRFGKWMDVVIDDYLPTINGELVYAHSYSQNEFWMALLEKAYAKIHGTYEALDGGNLCDALVDFTSGFAESISLPTYRTDEAKRAELYQYINKEFQAHSLMCSAISITSAEEMEARTEVGLVKGHAYGVTNVKKVNVGESSGLLSFFKEGQKLPMLRLRNPWGQKEWNGPFSDGMTFDDFCTHFTDLSICHLINTSWFSFTKTWCEGISKGIWVQGAPGSNLDRAGGCVNNKDSFLRNPQQKDAREKRHEGISNLPIGFQVMKVELNRKYRLHTFKEMMASSEFIRTRNVFLRCTLPRGRYVVFPTTFEPGQEGEFIIRIFSSTINALKEMKKEVPSQGLFNCAKPPIAVTEVVVHGAVGLSTDETIDPYAIVKCEGKSVRTPTVKDSTNPIWKASCIFYRRDLAQPITIEIWNNNKMMDAFLGKADFPAPINEDARPVMHDGDLQAKNPETDPKPTGKLAPVLNINLFFMKEINCNYTSIKSKCMVVYSTQLYVTRPMKI</sequence>
<dbReference type="SMART" id="SM00720">
    <property type="entry name" value="calpain_III"/>
    <property type="match status" value="1"/>
</dbReference>
<dbReference type="EnsemblMetazoa" id="SMAR002468-RA">
    <property type="protein sequence ID" value="SMAR002468-PA"/>
    <property type="gene ID" value="SMAR002468"/>
</dbReference>
<dbReference type="AlphaFoldDB" id="T1IN91"/>
<organism evidence="9 10">
    <name type="scientific">Strigamia maritima</name>
    <name type="common">European centipede</name>
    <name type="synonym">Geophilus maritimus</name>
    <dbReference type="NCBI Taxonomy" id="126957"/>
    <lineage>
        <taxon>Eukaryota</taxon>
        <taxon>Metazoa</taxon>
        <taxon>Ecdysozoa</taxon>
        <taxon>Arthropoda</taxon>
        <taxon>Myriapoda</taxon>
        <taxon>Chilopoda</taxon>
        <taxon>Pleurostigmophora</taxon>
        <taxon>Geophilomorpha</taxon>
        <taxon>Linotaeniidae</taxon>
        <taxon>Strigamia</taxon>
    </lineage>
</organism>
<feature type="active site" evidence="5 6">
    <location>
        <position position="294"/>
    </location>
</feature>
<dbReference type="SUPFAM" id="SSF49758">
    <property type="entry name" value="Calpain large subunit, middle domain (domain III)"/>
    <property type="match status" value="1"/>
</dbReference>
<dbReference type="CDD" id="cd00044">
    <property type="entry name" value="CysPc"/>
    <property type="match status" value="1"/>
</dbReference>
<dbReference type="PROSITE" id="PS00139">
    <property type="entry name" value="THIOL_PROTEASE_CYS"/>
    <property type="match status" value="1"/>
</dbReference>
<dbReference type="PROSITE" id="PS50203">
    <property type="entry name" value="CALPAIN_CAT"/>
    <property type="match status" value="1"/>
</dbReference>
<dbReference type="OMA" id="RMHVAQQ"/>
<dbReference type="HOGENOM" id="CLU_010982_3_2_1"/>
<dbReference type="Pfam" id="PF00168">
    <property type="entry name" value="C2"/>
    <property type="match status" value="1"/>
</dbReference>
<dbReference type="GO" id="GO:0006508">
    <property type="term" value="P:proteolysis"/>
    <property type="evidence" value="ECO:0007669"/>
    <property type="project" value="UniProtKB-KW"/>
</dbReference>
<dbReference type="SMART" id="SM00230">
    <property type="entry name" value="CysPc"/>
    <property type="match status" value="1"/>
</dbReference>
<reference evidence="10" key="1">
    <citation type="submission" date="2011-05" db="EMBL/GenBank/DDBJ databases">
        <authorList>
            <person name="Richards S.R."/>
            <person name="Qu J."/>
            <person name="Jiang H."/>
            <person name="Jhangiani S.N."/>
            <person name="Agravi P."/>
            <person name="Goodspeed R."/>
            <person name="Gross S."/>
            <person name="Mandapat C."/>
            <person name="Jackson L."/>
            <person name="Mathew T."/>
            <person name="Pu L."/>
            <person name="Thornton R."/>
            <person name="Saada N."/>
            <person name="Wilczek-Boney K.B."/>
            <person name="Lee S."/>
            <person name="Kovar C."/>
            <person name="Wu Y."/>
            <person name="Scherer S.E."/>
            <person name="Worley K.C."/>
            <person name="Muzny D.M."/>
            <person name="Gibbs R."/>
        </authorList>
    </citation>
    <scope>NUCLEOTIDE SEQUENCE</scope>
    <source>
        <strain evidence="10">Brora</strain>
    </source>
</reference>
<evidence type="ECO:0000259" key="7">
    <source>
        <dbReference type="PROSITE" id="PS50004"/>
    </source>
</evidence>
<dbReference type="Gene3D" id="2.60.40.150">
    <property type="entry name" value="C2 domain"/>
    <property type="match status" value="1"/>
</dbReference>
<dbReference type="STRING" id="126957.T1IN91"/>
<feature type="active site" evidence="5 6">
    <location>
        <position position="90"/>
    </location>
</feature>
<dbReference type="InterPro" id="IPR001300">
    <property type="entry name" value="Peptidase_C2_calpain_cat"/>
</dbReference>
<dbReference type="InterPro" id="IPR035892">
    <property type="entry name" value="C2_domain_sf"/>
</dbReference>
<dbReference type="InterPro" id="IPR000008">
    <property type="entry name" value="C2_dom"/>
</dbReference>
<dbReference type="eggNOG" id="KOG0045">
    <property type="taxonomic scope" value="Eukaryota"/>
</dbReference>
<keyword evidence="2 6" id="KW-0645">Protease</keyword>
<dbReference type="GO" id="GO:0004198">
    <property type="term" value="F:calcium-dependent cysteine-type endopeptidase activity"/>
    <property type="evidence" value="ECO:0007669"/>
    <property type="project" value="InterPro"/>
</dbReference>
<dbReference type="SUPFAM" id="SSF49562">
    <property type="entry name" value="C2 domain (Calcium/lipid-binding domain, CaLB)"/>
    <property type="match status" value="1"/>
</dbReference>
<dbReference type="InterPro" id="IPR022683">
    <property type="entry name" value="Calpain_III"/>
</dbReference>
<keyword evidence="4 6" id="KW-0788">Thiol protease</keyword>
<protein>
    <recommendedName>
        <fullName evidence="11">Calpain catalytic domain-containing protein</fullName>
    </recommendedName>
</protein>
<dbReference type="GO" id="GO:0005737">
    <property type="term" value="C:cytoplasm"/>
    <property type="evidence" value="ECO:0007669"/>
    <property type="project" value="TreeGrafter"/>
</dbReference>
<dbReference type="Proteomes" id="UP000014500">
    <property type="component" value="Unassembled WGS sequence"/>
</dbReference>
<dbReference type="Pfam" id="PF00648">
    <property type="entry name" value="Peptidase_C2"/>
    <property type="match status" value="1"/>
</dbReference>
<keyword evidence="3 6" id="KW-0378">Hydrolase</keyword>
<dbReference type="Pfam" id="PF01067">
    <property type="entry name" value="Calpain_III"/>
    <property type="match status" value="1"/>
</dbReference>
<evidence type="ECO:0000256" key="2">
    <source>
        <dbReference type="ARBA" id="ARBA00022670"/>
    </source>
</evidence>
<keyword evidence="10" id="KW-1185">Reference proteome</keyword>
<dbReference type="InterPro" id="IPR022684">
    <property type="entry name" value="Calpain_cysteine_protease"/>
</dbReference>
<comment type="similarity">
    <text evidence="1">Belongs to the peptidase C2 family.</text>
</comment>
<dbReference type="PROSITE" id="PS50004">
    <property type="entry name" value="C2"/>
    <property type="match status" value="1"/>
</dbReference>
<evidence type="ECO:0000256" key="6">
    <source>
        <dbReference type="PROSITE-ProRule" id="PRU00239"/>
    </source>
</evidence>
<dbReference type="PhylomeDB" id="T1IN91"/>
<feature type="domain" description="Calpain catalytic" evidence="8">
    <location>
        <begin position="34"/>
        <end position="327"/>
    </location>
</feature>
<dbReference type="InterPro" id="IPR036213">
    <property type="entry name" value="Calpain_III_sf"/>
</dbReference>
<evidence type="ECO:0008006" key="11">
    <source>
        <dbReference type="Google" id="ProtNLM"/>
    </source>
</evidence>
<dbReference type="SUPFAM" id="SSF54001">
    <property type="entry name" value="Cysteine proteinases"/>
    <property type="match status" value="1"/>
</dbReference>
<evidence type="ECO:0000313" key="10">
    <source>
        <dbReference type="Proteomes" id="UP000014500"/>
    </source>
</evidence>
<proteinExistence type="inferred from homology"/>
<name>T1IN91_STRMM</name>
<dbReference type="Gene3D" id="2.60.120.380">
    <property type="match status" value="1"/>
</dbReference>
<dbReference type="PANTHER" id="PTHR10183:SF379">
    <property type="entry name" value="CALPAIN-5"/>
    <property type="match status" value="1"/>
</dbReference>